<reference evidence="1" key="1">
    <citation type="submission" date="2016-05" db="EMBL/GenBank/DDBJ databases">
        <title>WGS assembly of Xenopus laevis.</title>
        <authorList>
            <person name="Session A."/>
            <person name="Uno Y."/>
            <person name="Kwon T."/>
            <person name="Chapman J."/>
            <person name="Toyoda A."/>
            <person name="Takahashi S."/>
            <person name="Fukui A."/>
            <person name="Hikosaka A."/>
            <person name="Putnam N."/>
            <person name="Stites J."/>
            <person name="Van Heeringen S."/>
            <person name="Quigley I."/>
            <person name="Heinz S."/>
            <person name="Hellsten U."/>
            <person name="Lyons J."/>
            <person name="Suzuki A."/>
            <person name="Kondo M."/>
            <person name="Ogino H."/>
            <person name="Ochi H."/>
            <person name="Bogdanovic O."/>
            <person name="Lister R."/>
            <person name="Georgiou G."/>
            <person name="Paranjpe S."/>
            <person name="Van Kruijsbergen I."/>
            <person name="Mozaffari S."/>
            <person name="Shu S."/>
            <person name="Schmutz J."/>
            <person name="Jenkins J."/>
            <person name="Grimwood J."/>
            <person name="Carlson J."/>
            <person name="Mitros T."/>
            <person name="Simakov O."/>
            <person name="Heald R."/>
            <person name="Miller K."/>
            <person name="Haudenschild C."/>
            <person name="Kuroki Y."/>
            <person name="Tanaka T."/>
            <person name="Michiue T."/>
            <person name="Watanabe M."/>
            <person name="Kinoshita T."/>
            <person name="Ohta Y."/>
            <person name="Mawaribuchi S."/>
            <person name="Suzuki Y."/>
            <person name="Haramoto Y."/>
            <person name="Yamamoto T."/>
            <person name="Takagi C."/>
            <person name="Kitzman J."/>
            <person name="Shendure J."/>
            <person name="Nakayama T."/>
            <person name="Izutsu Y."/>
            <person name="Robert J."/>
            <person name="Dichmann D."/>
            <person name="Flajnik M."/>
            <person name="Houston D."/>
            <person name="Marcotte E."/>
            <person name="Wallingford J."/>
            <person name="Ito Y."/>
            <person name="Asashima M."/>
            <person name="Ueno N."/>
            <person name="Matsuda Y."/>
            <person name="Jan Veenstra G."/>
            <person name="Fujiyama A."/>
            <person name="Harland R."/>
            <person name="Taira M."/>
            <person name="Rokhsar D.S."/>
        </authorList>
    </citation>
    <scope>NUCLEOTIDE SEQUENCE</scope>
    <source>
        <strain evidence="1">J</strain>
        <tissue evidence="1">Blood</tissue>
    </source>
</reference>
<name>A0A974BPV3_XENLA</name>
<dbReference type="AlphaFoldDB" id="A0A974BPV3"/>
<organism evidence="1">
    <name type="scientific">Xenopus laevis</name>
    <name type="common">African clawed frog</name>
    <dbReference type="NCBI Taxonomy" id="8355"/>
    <lineage>
        <taxon>Eukaryota</taxon>
        <taxon>Metazoa</taxon>
        <taxon>Chordata</taxon>
        <taxon>Craniata</taxon>
        <taxon>Vertebrata</taxon>
        <taxon>Euteleostomi</taxon>
        <taxon>Amphibia</taxon>
        <taxon>Batrachia</taxon>
        <taxon>Anura</taxon>
        <taxon>Pipoidea</taxon>
        <taxon>Pipidae</taxon>
        <taxon>Xenopodinae</taxon>
        <taxon>Xenopus</taxon>
        <taxon>Xenopus</taxon>
    </lineage>
</organism>
<evidence type="ECO:0000313" key="1">
    <source>
        <dbReference type="EMBL" id="OCT56021.1"/>
    </source>
</evidence>
<sequence length="153" mass="17616">MRWPQSSCKLRPAKMASNVHSRKMLKTSSFKNRVFKENLIFPGTLTLSYRELGPFLHILTSLICQLDCNHLFVSFLVARLMSSLRVIPGIRTAAIFRCLTCHLDCNHLHFTCLTWHPDCGLRYLSYLALGLWSSLRVLPGTRTSYLTPRLQTF</sequence>
<accession>A0A974BPV3</accession>
<gene>
    <name evidence="1" type="ORF">XELAEV_18003424mg</name>
</gene>
<dbReference type="Proteomes" id="UP000694892">
    <property type="component" value="Unassembled WGS sequence"/>
</dbReference>
<protein>
    <submittedName>
        <fullName evidence="1">Uncharacterized protein</fullName>
    </submittedName>
</protein>
<dbReference type="EMBL" id="KV467642">
    <property type="protein sequence ID" value="OCT56021.1"/>
    <property type="molecule type" value="Genomic_DNA"/>
</dbReference>
<proteinExistence type="predicted"/>